<dbReference type="SMART" id="SM00987">
    <property type="entry name" value="UreE_C"/>
    <property type="match status" value="1"/>
</dbReference>
<dbReference type="GO" id="GO:0006281">
    <property type="term" value="P:DNA repair"/>
    <property type="evidence" value="ECO:0007669"/>
    <property type="project" value="UniProtKB-KW"/>
</dbReference>
<comment type="similarity">
    <text evidence="2">Belongs to the uracil-DNA glycosylase (UDG) superfamily. Type 4 (UDGa) family.</text>
</comment>
<dbReference type="PANTHER" id="PTHR33693:SF1">
    <property type="entry name" value="TYPE-4 URACIL-DNA GLYCOSYLASE"/>
    <property type="match status" value="1"/>
</dbReference>
<keyword evidence="5" id="KW-0004">4Fe-4S</keyword>
<evidence type="ECO:0000256" key="5">
    <source>
        <dbReference type="ARBA" id="ARBA00022485"/>
    </source>
</evidence>
<dbReference type="AlphaFoldDB" id="A0A0F8XVQ0"/>
<keyword evidence="8" id="KW-0378">Hydrolase</keyword>
<evidence type="ECO:0000256" key="4">
    <source>
        <dbReference type="ARBA" id="ARBA00019403"/>
    </source>
</evidence>
<evidence type="ECO:0000256" key="7">
    <source>
        <dbReference type="ARBA" id="ARBA00022763"/>
    </source>
</evidence>
<evidence type="ECO:0000256" key="10">
    <source>
        <dbReference type="ARBA" id="ARBA00023014"/>
    </source>
</evidence>
<name>A0A0F8XVQ0_9ZZZZ</name>
<reference evidence="13" key="1">
    <citation type="journal article" date="2015" name="Nature">
        <title>Complex archaea that bridge the gap between prokaryotes and eukaryotes.</title>
        <authorList>
            <person name="Spang A."/>
            <person name="Saw J.H."/>
            <person name="Jorgensen S.L."/>
            <person name="Zaremba-Niedzwiedzka K."/>
            <person name="Martijn J."/>
            <person name="Lind A.E."/>
            <person name="van Eijk R."/>
            <person name="Schleper C."/>
            <person name="Guy L."/>
            <person name="Ettema T.J."/>
        </authorList>
    </citation>
    <scope>NUCLEOTIDE SEQUENCE</scope>
</reference>
<evidence type="ECO:0000256" key="8">
    <source>
        <dbReference type="ARBA" id="ARBA00022801"/>
    </source>
</evidence>
<dbReference type="CDD" id="cd10030">
    <property type="entry name" value="UDG-F4_TTUDGA_SPO1dp_like"/>
    <property type="match status" value="1"/>
</dbReference>
<evidence type="ECO:0000256" key="9">
    <source>
        <dbReference type="ARBA" id="ARBA00023004"/>
    </source>
</evidence>
<dbReference type="EC" id="3.2.2.27" evidence="3"/>
<comment type="caution">
    <text evidence="13">The sequence shown here is derived from an EMBL/GenBank/DDBJ whole genome shotgun (WGS) entry which is preliminary data.</text>
</comment>
<evidence type="ECO:0000259" key="12">
    <source>
        <dbReference type="SMART" id="SM00986"/>
    </source>
</evidence>
<keyword evidence="7" id="KW-0227">DNA damage</keyword>
<evidence type="ECO:0000313" key="13">
    <source>
        <dbReference type="EMBL" id="KKK73182.1"/>
    </source>
</evidence>
<organism evidence="13">
    <name type="scientific">marine sediment metagenome</name>
    <dbReference type="NCBI Taxonomy" id="412755"/>
    <lineage>
        <taxon>unclassified sequences</taxon>
        <taxon>metagenomes</taxon>
        <taxon>ecological metagenomes</taxon>
    </lineage>
</organism>
<comment type="catalytic activity">
    <reaction evidence="1">
        <text>Hydrolyzes single-stranded DNA or mismatched double-stranded DNA and polynucleotides, releasing free uracil.</text>
        <dbReference type="EC" id="3.2.2.27"/>
    </reaction>
</comment>
<dbReference type="EMBL" id="LAZR01056902">
    <property type="protein sequence ID" value="KKK73182.1"/>
    <property type="molecule type" value="Genomic_DNA"/>
</dbReference>
<evidence type="ECO:0000256" key="6">
    <source>
        <dbReference type="ARBA" id="ARBA00022723"/>
    </source>
</evidence>
<dbReference type="SUPFAM" id="SSF52141">
    <property type="entry name" value="Uracil-DNA glycosylase-like"/>
    <property type="match status" value="1"/>
</dbReference>
<dbReference type="PANTHER" id="PTHR33693">
    <property type="entry name" value="TYPE-5 URACIL-DNA GLYCOSYLASE"/>
    <property type="match status" value="1"/>
</dbReference>
<dbReference type="InterPro" id="IPR051536">
    <property type="entry name" value="UDG_Type-4/5"/>
</dbReference>
<proteinExistence type="inferred from homology"/>
<dbReference type="SMART" id="SM00986">
    <property type="entry name" value="UDG"/>
    <property type="match status" value="1"/>
</dbReference>
<dbReference type="InterPro" id="IPR005273">
    <property type="entry name" value="Ura-DNA_glyco_family4"/>
</dbReference>
<dbReference type="GO" id="GO:0046872">
    <property type="term" value="F:metal ion binding"/>
    <property type="evidence" value="ECO:0007669"/>
    <property type="project" value="UniProtKB-KW"/>
</dbReference>
<evidence type="ECO:0000256" key="1">
    <source>
        <dbReference type="ARBA" id="ARBA00001400"/>
    </source>
</evidence>
<dbReference type="Gene3D" id="3.40.470.10">
    <property type="entry name" value="Uracil-DNA glycosylase-like domain"/>
    <property type="match status" value="1"/>
</dbReference>
<dbReference type="GO" id="GO:0051539">
    <property type="term" value="F:4 iron, 4 sulfur cluster binding"/>
    <property type="evidence" value="ECO:0007669"/>
    <property type="project" value="UniProtKB-KW"/>
</dbReference>
<protein>
    <recommendedName>
        <fullName evidence="4">Type-4 uracil-DNA glycosylase</fullName>
        <ecNumber evidence="3">3.2.2.27</ecNumber>
    </recommendedName>
</protein>
<accession>A0A0F8XVQ0</accession>
<dbReference type="NCBIfam" id="TIGR00758">
    <property type="entry name" value="UDG_fam4"/>
    <property type="match status" value="1"/>
</dbReference>
<keyword evidence="6" id="KW-0479">Metal-binding</keyword>
<evidence type="ECO:0000256" key="3">
    <source>
        <dbReference type="ARBA" id="ARBA00012030"/>
    </source>
</evidence>
<feature type="domain" description="Uracil-DNA glycosylase-like" evidence="12">
    <location>
        <begin position="1"/>
        <end position="139"/>
    </location>
</feature>
<dbReference type="InterPro" id="IPR036895">
    <property type="entry name" value="Uracil-DNA_glycosylase-like_sf"/>
</dbReference>
<keyword evidence="11" id="KW-0234">DNA repair</keyword>
<keyword evidence="10" id="KW-0411">Iron-sulfur</keyword>
<dbReference type="Pfam" id="PF03167">
    <property type="entry name" value="UDG"/>
    <property type="match status" value="1"/>
</dbReference>
<dbReference type="GO" id="GO:0004844">
    <property type="term" value="F:uracil DNA N-glycosylase activity"/>
    <property type="evidence" value="ECO:0007669"/>
    <property type="project" value="UniProtKB-EC"/>
</dbReference>
<evidence type="ECO:0000256" key="11">
    <source>
        <dbReference type="ARBA" id="ARBA00023204"/>
    </source>
</evidence>
<gene>
    <name evidence="13" type="ORF">LCGC14_2896410</name>
</gene>
<keyword evidence="9" id="KW-0408">Iron</keyword>
<sequence length="155" mass="17218">GAEEDKQGRPFVGRAGELLTKMIIAMGLTREQVYIANVVKCRPPGNRAPTVDEVAACREHLDRQLQIIRPKVIVTLGNPATQNLLQTRVGITKLRGQWEELGDIGEGLTGTPVMPTFHPAYILRQYTQENRQKAWADLQAVMQFLGLEVASKTRG</sequence>
<feature type="non-terminal residue" evidence="13">
    <location>
        <position position="1"/>
    </location>
</feature>
<evidence type="ECO:0000256" key="2">
    <source>
        <dbReference type="ARBA" id="ARBA00006521"/>
    </source>
</evidence>
<dbReference type="InterPro" id="IPR005122">
    <property type="entry name" value="Uracil-DNA_glycosylase-like"/>
</dbReference>